<reference evidence="3" key="1">
    <citation type="submission" date="2019-12" db="EMBL/GenBank/DDBJ databases">
        <authorList>
            <person name="Scholes J."/>
        </authorList>
    </citation>
    <scope>NUCLEOTIDE SEQUENCE</scope>
</reference>
<dbReference type="EMBL" id="CACSLK010027831">
    <property type="protein sequence ID" value="CAA0831016.1"/>
    <property type="molecule type" value="Genomic_DNA"/>
</dbReference>
<dbReference type="CDD" id="cd06257">
    <property type="entry name" value="DnaJ"/>
    <property type="match status" value="1"/>
</dbReference>
<protein>
    <submittedName>
        <fullName evidence="3">Chaperone DnaJ-domain superfamily protein</fullName>
    </submittedName>
</protein>
<dbReference type="InterPro" id="IPR036869">
    <property type="entry name" value="J_dom_sf"/>
</dbReference>
<feature type="region of interest" description="Disordered" evidence="1">
    <location>
        <begin position="223"/>
        <end position="328"/>
    </location>
</feature>
<dbReference type="InterPro" id="IPR001623">
    <property type="entry name" value="DnaJ_domain"/>
</dbReference>
<organism evidence="3 4">
    <name type="scientific">Striga hermonthica</name>
    <name type="common">Purple witchweed</name>
    <name type="synonym">Buchnera hermonthica</name>
    <dbReference type="NCBI Taxonomy" id="68872"/>
    <lineage>
        <taxon>Eukaryota</taxon>
        <taxon>Viridiplantae</taxon>
        <taxon>Streptophyta</taxon>
        <taxon>Embryophyta</taxon>
        <taxon>Tracheophyta</taxon>
        <taxon>Spermatophyta</taxon>
        <taxon>Magnoliopsida</taxon>
        <taxon>eudicotyledons</taxon>
        <taxon>Gunneridae</taxon>
        <taxon>Pentapetalae</taxon>
        <taxon>asterids</taxon>
        <taxon>lamiids</taxon>
        <taxon>Lamiales</taxon>
        <taxon>Orobanchaceae</taxon>
        <taxon>Buchnereae</taxon>
        <taxon>Striga</taxon>
    </lineage>
</organism>
<name>A0A9N7NJ92_STRHE</name>
<feature type="compositionally biased region" description="Polar residues" evidence="1">
    <location>
        <begin position="273"/>
        <end position="289"/>
    </location>
</feature>
<feature type="region of interest" description="Disordered" evidence="1">
    <location>
        <begin position="558"/>
        <end position="578"/>
    </location>
</feature>
<dbReference type="Gene3D" id="1.10.287.110">
    <property type="entry name" value="DnaJ domain"/>
    <property type="match status" value="1"/>
</dbReference>
<dbReference type="PANTHER" id="PTHR45496">
    <property type="entry name" value="CHAPERONE DNAJ-DOMAIN SUPERFAMILY PROTEIN"/>
    <property type="match status" value="1"/>
</dbReference>
<dbReference type="PROSITE" id="PS00636">
    <property type="entry name" value="DNAJ_1"/>
    <property type="match status" value="1"/>
</dbReference>
<dbReference type="AlphaFoldDB" id="A0A9N7NJ92"/>
<dbReference type="PROSITE" id="PS50076">
    <property type="entry name" value="DNAJ_2"/>
    <property type="match status" value="1"/>
</dbReference>
<feature type="compositionally biased region" description="Polar residues" evidence="1">
    <location>
        <begin position="223"/>
        <end position="243"/>
    </location>
</feature>
<keyword evidence="4" id="KW-1185">Reference proteome</keyword>
<accession>A0A9N7NJ92</accession>
<dbReference type="InterPro" id="IPR053052">
    <property type="entry name" value="Imprinting_Balance_Reg"/>
</dbReference>
<evidence type="ECO:0000313" key="3">
    <source>
        <dbReference type="EMBL" id="CAA0831016.1"/>
    </source>
</evidence>
<feature type="compositionally biased region" description="Basic and acidic residues" evidence="1">
    <location>
        <begin position="307"/>
        <end position="320"/>
    </location>
</feature>
<evidence type="ECO:0000256" key="1">
    <source>
        <dbReference type="SAM" id="MobiDB-lite"/>
    </source>
</evidence>
<proteinExistence type="predicted"/>
<dbReference type="PANTHER" id="PTHR45496:SF19">
    <property type="entry name" value="J DOMAIN-CONTAINING PROTEIN"/>
    <property type="match status" value="1"/>
</dbReference>
<gene>
    <name evidence="3" type="ORF">SHERM_26399</name>
</gene>
<dbReference type="Proteomes" id="UP001153555">
    <property type="component" value="Unassembled WGS sequence"/>
</dbReference>
<evidence type="ECO:0000259" key="2">
    <source>
        <dbReference type="PROSITE" id="PS50076"/>
    </source>
</evidence>
<dbReference type="SUPFAM" id="SSF46565">
    <property type="entry name" value="Chaperone J-domain"/>
    <property type="match status" value="1"/>
</dbReference>
<dbReference type="OrthoDB" id="10250354at2759"/>
<feature type="compositionally biased region" description="Basic residues" evidence="1">
    <location>
        <begin position="472"/>
        <end position="481"/>
    </location>
</feature>
<feature type="region of interest" description="Disordered" evidence="1">
    <location>
        <begin position="457"/>
        <end position="536"/>
    </location>
</feature>
<dbReference type="InterPro" id="IPR018253">
    <property type="entry name" value="DnaJ_domain_CS"/>
</dbReference>
<evidence type="ECO:0000313" key="4">
    <source>
        <dbReference type="Proteomes" id="UP001153555"/>
    </source>
</evidence>
<feature type="domain" description="J" evidence="2">
    <location>
        <begin position="74"/>
        <end position="140"/>
    </location>
</feature>
<comment type="caution">
    <text evidence="3">The sequence shown here is derived from an EMBL/GenBank/DDBJ whole genome shotgun (WGS) entry which is preliminary data.</text>
</comment>
<dbReference type="Pfam" id="PF00226">
    <property type="entry name" value="DnaJ"/>
    <property type="match status" value="1"/>
</dbReference>
<sequence length="668" mass="73174">MEHPFFPTTTTRAEALRWLTIAEKLLSTRDLLGSKSFASRARDSDPSLTPADQILAVAETLLAGDRRIGNNQHDWYSILRIPTQQGRDTDLIANQYRSLALLLNPQKNRFAGAEEAFRLVQDAWSVLSNPTQKSVYDRQLAFYLHPQPMQQQQLQPDPFSNPIPTMHQNFMFFGGSSSTGLAPAPAPAPQTQGAAVHLSQAQVYANPQPEVDPVGIRSTREPQNFMSFNSNTNIDFGSGSASGSKPVPQPAKKQKPENYSTFSGSVAAAPGATQGQVNSNNPYSQQLPNYSERGDKTSNNANLSENVGDRAERQEDRERVDLEEERVDSPEIGDGTTMWTACPYCFYMYEYPMLYADCTLRCQNCKNAFQAVVIPSPPPIVDGREEYFCCWGFLPMGFSMENWEKNMGSATTWTPFSPMFTCPQPFNGANATAKKTARKNTTPRVYVDDDDEVFVEVSDSSESDDADWHKGTEKKKKKAKNGKVVSGGTPSKSSKKAQADNGKTVDVQDGLASENVDETANKVATESSKKGATINARKQPGRVTKNFGKLDLNVEFSNEPEESAPKLNQENRPEHGEEENIEGIGFFEGLDEFLSSLPILNVVGDEKPSEAEANQAITLDAIPLQSVLCLGGSSSIVVRMRLRSTACPSRGLASASASCFSIEGGNGY</sequence>
<dbReference type="SMART" id="SM00271">
    <property type="entry name" value="DnaJ"/>
    <property type="match status" value="1"/>
</dbReference>